<feature type="domain" description="Glycosyltransferase subfamily 4-like N-terminal" evidence="2">
    <location>
        <begin position="28"/>
        <end position="183"/>
    </location>
</feature>
<comment type="caution">
    <text evidence="3">The sequence shown here is derived from an EMBL/GenBank/DDBJ whole genome shotgun (WGS) entry which is preliminary data.</text>
</comment>
<proteinExistence type="predicted"/>
<dbReference type="PANTHER" id="PTHR12526">
    <property type="entry name" value="GLYCOSYLTRANSFERASE"/>
    <property type="match status" value="1"/>
</dbReference>
<dbReference type="RefSeq" id="WP_136405586.1">
    <property type="nucleotide sequence ID" value="NZ_SSWX01000005.1"/>
</dbReference>
<keyword evidence="3" id="KW-0808">Transferase</keyword>
<dbReference type="Gene3D" id="3.40.50.2000">
    <property type="entry name" value="Glycogen Phosphorylase B"/>
    <property type="match status" value="2"/>
</dbReference>
<dbReference type="EMBL" id="SSWX01000005">
    <property type="protein sequence ID" value="THJ34873.1"/>
    <property type="molecule type" value="Genomic_DNA"/>
</dbReference>
<protein>
    <submittedName>
        <fullName evidence="3">Glycosyltransferase family 4 protein</fullName>
    </submittedName>
</protein>
<name>A0A4S5BU88_9BURK</name>
<evidence type="ECO:0000259" key="1">
    <source>
        <dbReference type="Pfam" id="PF00534"/>
    </source>
</evidence>
<dbReference type="Proteomes" id="UP000306236">
    <property type="component" value="Unassembled WGS sequence"/>
</dbReference>
<evidence type="ECO:0000259" key="2">
    <source>
        <dbReference type="Pfam" id="PF13439"/>
    </source>
</evidence>
<dbReference type="Pfam" id="PF13439">
    <property type="entry name" value="Glyco_transf_4"/>
    <property type="match status" value="1"/>
</dbReference>
<feature type="domain" description="Glycosyl transferase family 1" evidence="1">
    <location>
        <begin position="195"/>
        <end position="353"/>
    </location>
</feature>
<evidence type="ECO:0000313" key="4">
    <source>
        <dbReference type="Proteomes" id="UP000306236"/>
    </source>
</evidence>
<dbReference type="OrthoDB" id="5416057at2"/>
<dbReference type="PANTHER" id="PTHR12526:SF630">
    <property type="entry name" value="GLYCOSYLTRANSFERASE"/>
    <property type="match status" value="1"/>
</dbReference>
<dbReference type="InterPro" id="IPR001296">
    <property type="entry name" value="Glyco_trans_1"/>
</dbReference>
<evidence type="ECO:0000313" key="3">
    <source>
        <dbReference type="EMBL" id="THJ34873.1"/>
    </source>
</evidence>
<dbReference type="GO" id="GO:0016757">
    <property type="term" value="F:glycosyltransferase activity"/>
    <property type="evidence" value="ECO:0007669"/>
    <property type="project" value="InterPro"/>
</dbReference>
<gene>
    <name evidence="3" type="ORF">E8K88_05110</name>
</gene>
<dbReference type="SUPFAM" id="SSF53756">
    <property type="entry name" value="UDP-Glycosyltransferase/glycogen phosphorylase"/>
    <property type="match status" value="1"/>
</dbReference>
<dbReference type="InterPro" id="IPR028098">
    <property type="entry name" value="Glyco_trans_4-like_N"/>
</dbReference>
<accession>A0A4S5BU88</accession>
<reference evidence="3 4" key="1">
    <citation type="submission" date="2019-04" db="EMBL/GenBank/DDBJ databases">
        <title>Lampropedia sp YIM MLB12 draf genome.</title>
        <authorList>
            <person name="Wang Y.-X."/>
        </authorList>
    </citation>
    <scope>NUCLEOTIDE SEQUENCE [LARGE SCALE GENOMIC DNA]</scope>
    <source>
        <strain evidence="3 4">YIM MLB12</strain>
    </source>
</reference>
<dbReference type="AlphaFoldDB" id="A0A4S5BU88"/>
<keyword evidence="4" id="KW-1185">Reference proteome</keyword>
<organism evidence="3 4">
    <name type="scientific">Lampropedia aestuarii</name>
    <dbReference type="NCBI Taxonomy" id="2562762"/>
    <lineage>
        <taxon>Bacteria</taxon>
        <taxon>Pseudomonadati</taxon>
        <taxon>Pseudomonadota</taxon>
        <taxon>Betaproteobacteria</taxon>
        <taxon>Burkholderiales</taxon>
        <taxon>Comamonadaceae</taxon>
        <taxon>Lampropedia</taxon>
    </lineage>
</organism>
<sequence>MADAAATLPIGAQPRRPKVMHFVTGGFSGATQVALDLVQAHALSGEFDAMLVLRRKPQTDMQRVHALSAQGVHVEVVTHWPHMATVWQLRQLCLQWQPDILVAHGFSDHIWGRYAGLWAGVKHLVHVEHNSRERYTWWRLKQSLWLAQRTDRIIGCSQGVKASLLALGFPPEKTIAISNGIRLAPYALGGGVALAEREPGIVMAARFANQKDHQTLIEALAILKSRGLTPPLWLPGGGSAHLRKRAERLSESLGLSEQVHLMGFHPGVPGLLMRNQVCVLSSRYEGMPLSLIEGMAAGCVVVGSQVPGIQEVIEHGRNGLLVAPQNAVALADALQRALQDTPAAQQWATQGRSDAVNHYSFEQMAATYEREFANLLGMPCAEPPAGAVFEPF</sequence>
<dbReference type="CDD" id="cd03801">
    <property type="entry name" value="GT4_PimA-like"/>
    <property type="match status" value="1"/>
</dbReference>
<dbReference type="Pfam" id="PF00534">
    <property type="entry name" value="Glycos_transf_1"/>
    <property type="match status" value="1"/>
</dbReference>